<gene>
    <name evidence="2" type="ORF">J3U87_08935</name>
</gene>
<protein>
    <recommendedName>
        <fullName evidence="1">tRNA (guanine-N(1)-)-methyltransferase C-terminal domain-containing protein</fullName>
    </recommendedName>
</protein>
<dbReference type="RefSeq" id="WP_237382690.1">
    <property type="nucleotide sequence ID" value="NZ_CP071793.1"/>
</dbReference>
<dbReference type="Proteomes" id="UP000663929">
    <property type="component" value="Chromosome"/>
</dbReference>
<dbReference type="KEGG" id="scor:J3U87_08935"/>
<sequence>MNRPAADPQDLRHRIHLVLRHDHVLGRENQTIHSSVTQTDLHDFCRLTLTYGLGGFHCVTEIEAQHRLCADILDFWRNGFGKQYNPDRVAALGALHIHRAFDDLVTDMTERDGQPPLIVGTSAKPCANQVDFSDFFSIMESSGRSALVQFGTSWGLSSDQLHRCDRVLPPIYGHDGYNHLSVRCAAAIIVDRICR</sequence>
<evidence type="ECO:0000313" key="3">
    <source>
        <dbReference type="Proteomes" id="UP000663929"/>
    </source>
</evidence>
<dbReference type="EMBL" id="CP071793">
    <property type="protein sequence ID" value="QTD52585.1"/>
    <property type="molecule type" value="Genomic_DNA"/>
</dbReference>
<dbReference type="InterPro" id="IPR019230">
    <property type="entry name" value="RNA_MeTrfase_C_dom"/>
</dbReference>
<dbReference type="InterPro" id="IPR029026">
    <property type="entry name" value="tRNA_m1G_MTases_N"/>
</dbReference>
<accession>A0A8A4U1G5</accession>
<organism evidence="2 3">
    <name type="scientific">Sulfidibacter corallicola</name>
    <dbReference type="NCBI Taxonomy" id="2818388"/>
    <lineage>
        <taxon>Bacteria</taxon>
        <taxon>Pseudomonadati</taxon>
        <taxon>Acidobacteriota</taxon>
        <taxon>Holophagae</taxon>
        <taxon>Acanthopleuribacterales</taxon>
        <taxon>Acanthopleuribacteraceae</taxon>
        <taxon>Sulfidibacter</taxon>
    </lineage>
</organism>
<dbReference type="Gene3D" id="3.40.1280.10">
    <property type="match status" value="1"/>
</dbReference>
<dbReference type="AlphaFoldDB" id="A0A8A4U1G5"/>
<dbReference type="Pfam" id="PF09936">
    <property type="entry name" value="Methyltrn_RNA_4"/>
    <property type="match status" value="1"/>
</dbReference>
<feature type="domain" description="tRNA (guanine-N(1)-)-methyltransferase C-terminal" evidence="1">
    <location>
        <begin position="15"/>
        <end position="194"/>
    </location>
</feature>
<reference evidence="2" key="1">
    <citation type="submission" date="2021-03" db="EMBL/GenBank/DDBJ databases">
        <title>Acanthopleuribacteraceae sp. M133.</title>
        <authorList>
            <person name="Wang G."/>
        </authorList>
    </citation>
    <scope>NUCLEOTIDE SEQUENCE</scope>
    <source>
        <strain evidence="2">M133</strain>
    </source>
</reference>
<name>A0A8A4U1G5_SULCO</name>
<evidence type="ECO:0000259" key="1">
    <source>
        <dbReference type="Pfam" id="PF09936"/>
    </source>
</evidence>
<evidence type="ECO:0000313" key="2">
    <source>
        <dbReference type="EMBL" id="QTD52585.1"/>
    </source>
</evidence>
<proteinExistence type="predicted"/>
<keyword evidence="3" id="KW-1185">Reference proteome</keyword>